<comment type="caution">
    <text evidence="4">The sequence shown here is derived from an EMBL/GenBank/DDBJ whole genome shotgun (WGS) entry which is preliminary data.</text>
</comment>
<gene>
    <name evidence="4" type="ORF">N476_10815</name>
</gene>
<dbReference type="GO" id="GO:0008813">
    <property type="term" value="F:chorismate lyase activity"/>
    <property type="evidence" value="ECO:0007669"/>
    <property type="project" value="InterPro"/>
</dbReference>
<dbReference type="Pfam" id="PF04345">
    <property type="entry name" value="Chor_lyase"/>
    <property type="match status" value="1"/>
</dbReference>
<evidence type="ECO:0000256" key="2">
    <source>
        <dbReference type="ARBA" id="ARBA00022688"/>
    </source>
</evidence>
<accession>A0A162AMP3</accession>
<keyword evidence="1" id="KW-0963">Cytoplasm</keyword>
<dbReference type="EMBL" id="AUXZ01000062">
    <property type="protein sequence ID" value="KZN52547.1"/>
    <property type="molecule type" value="Genomic_DNA"/>
</dbReference>
<evidence type="ECO:0000256" key="3">
    <source>
        <dbReference type="ARBA" id="ARBA00023239"/>
    </source>
</evidence>
<dbReference type="InterPro" id="IPR028978">
    <property type="entry name" value="Chorismate_lyase_/UTRA_dom_sf"/>
</dbReference>
<protein>
    <recommendedName>
        <fullName evidence="6">Chorismate lyase</fullName>
    </recommendedName>
</protein>
<dbReference type="PANTHER" id="PTHR38683">
    <property type="entry name" value="CHORISMATE PYRUVATE-LYASE"/>
    <property type="match status" value="1"/>
</dbReference>
<evidence type="ECO:0000313" key="4">
    <source>
        <dbReference type="EMBL" id="KZN52547.1"/>
    </source>
</evidence>
<dbReference type="SUPFAM" id="SSF64288">
    <property type="entry name" value="Chorismate lyase-like"/>
    <property type="match status" value="1"/>
</dbReference>
<dbReference type="GO" id="GO:0005829">
    <property type="term" value="C:cytosol"/>
    <property type="evidence" value="ECO:0007669"/>
    <property type="project" value="TreeGrafter"/>
</dbReference>
<dbReference type="GO" id="GO:0006744">
    <property type="term" value="P:ubiquinone biosynthetic process"/>
    <property type="evidence" value="ECO:0007669"/>
    <property type="project" value="UniProtKB-KW"/>
</dbReference>
<dbReference type="RefSeq" id="WP_063360723.1">
    <property type="nucleotide sequence ID" value="NZ_AUXZ01000062.1"/>
</dbReference>
<evidence type="ECO:0008006" key="6">
    <source>
        <dbReference type="Google" id="ProtNLM"/>
    </source>
</evidence>
<dbReference type="PANTHER" id="PTHR38683:SF1">
    <property type="entry name" value="CHORISMATE PYRUVATE-LYASE"/>
    <property type="match status" value="1"/>
</dbReference>
<organism evidence="4 5">
    <name type="scientific">Pseudoalteromonas luteoviolacea H33</name>
    <dbReference type="NCBI Taxonomy" id="1365251"/>
    <lineage>
        <taxon>Bacteria</taxon>
        <taxon>Pseudomonadati</taxon>
        <taxon>Pseudomonadota</taxon>
        <taxon>Gammaproteobacteria</taxon>
        <taxon>Alteromonadales</taxon>
        <taxon>Pseudoalteromonadaceae</taxon>
        <taxon>Pseudoalteromonas</taxon>
    </lineage>
</organism>
<dbReference type="Gene3D" id="3.40.1410.10">
    <property type="entry name" value="Chorismate lyase-like"/>
    <property type="match status" value="1"/>
</dbReference>
<reference evidence="4 5" key="1">
    <citation type="submission" date="2013-07" db="EMBL/GenBank/DDBJ databases">
        <title>Comparative Genomic and Metabolomic Analysis of Twelve Strains of Pseudoalteromonas luteoviolacea.</title>
        <authorList>
            <person name="Vynne N.G."/>
            <person name="Mansson M."/>
            <person name="Gram L."/>
        </authorList>
    </citation>
    <scope>NUCLEOTIDE SEQUENCE [LARGE SCALE GENOMIC DNA]</scope>
    <source>
        <strain evidence="4 5">H33</strain>
    </source>
</reference>
<evidence type="ECO:0000256" key="1">
    <source>
        <dbReference type="ARBA" id="ARBA00022490"/>
    </source>
</evidence>
<dbReference type="Proteomes" id="UP000076503">
    <property type="component" value="Unassembled WGS sequence"/>
</dbReference>
<name>A0A162AMP3_9GAMM</name>
<keyword evidence="2" id="KW-0831">Ubiquinone biosynthesis</keyword>
<dbReference type="InterPro" id="IPR007440">
    <property type="entry name" value="Chorismate--pyruvate_lyase"/>
</dbReference>
<sequence length="177" mass="19872">MLKHPISLDFNWGSCDEVVVKAPSKIHERLIEQGSLTALLKSQSGSFKVKVLDEQHLMLPPDIAKALESEVEQAVCRQVLLYCDDLPHVYAQSWILLNANEQGLVNLGDKPLGEKLFQQSLWHRGALEVSYVDDTHSHMQLCKLLGAQHGPIFARRSIFTKGSAKVLVCEIFNNEIK</sequence>
<keyword evidence="3" id="KW-0456">Lyase</keyword>
<proteinExistence type="predicted"/>
<dbReference type="PATRIC" id="fig|1365251.3.peg.1084"/>
<dbReference type="AlphaFoldDB" id="A0A162AMP3"/>
<evidence type="ECO:0000313" key="5">
    <source>
        <dbReference type="Proteomes" id="UP000076503"/>
    </source>
</evidence>